<dbReference type="SUPFAM" id="SSF89550">
    <property type="entry name" value="PHP domain-like"/>
    <property type="match status" value="1"/>
</dbReference>
<dbReference type="InterPro" id="IPR016195">
    <property type="entry name" value="Pol/histidinol_Pase-like"/>
</dbReference>
<sequence>MKRFSPLGLDAVEGYYSLFGPGETEMVTRLAETYGLALSGGSDYHGANTPNIQIGSGAGRLHVPEELLAGLRARLHREV</sequence>
<accession>A0A645FWL2</accession>
<reference evidence="1" key="1">
    <citation type="submission" date="2019-08" db="EMBL/GenBank/DDBJ databases">
        <authorList>
            <person name="Kucharzyk K."/>
            <person name="Murdoch R.W."/>
            <person name="Higgins S."/>
            <person name="Loffler F."/>
        </authorList>
    </citation>
    <scope>NUCLEOTIDE SEQUENCE</scope>
</reference>
<comment type="caution">
    <text evidence="1">The sequence shown here is derived from an EMBL/GenBank/DDBJ whole genome shotgun (WGS) entry which is preliminary data.</text>
</comment>
<gene>
    <name evidence="1" type="ORF">SDC9_166200</name>
</gene>
<proteinExistence type="predicted"/>
<name>A0A645FWL2_9ZZZZ</name>
<dbReference type="Gene3D" id="3.20.20.140">
    <property type="entry name" value="Metal-dependent hydrolases"/>
    <property type="match status" value="1"/>
</dbReference>
<evidence type="ECO:0000313" key="1">
    <source>
        <dbReference type="EMBL" id="MPN18835.1"/>
    </source>
</evidence>
<dbReference type="AlphaFoldDB" id="A0A645FWL2"/>
<evidence type="ECO:0008006" key="2">
    <source>
        <dbReference type="Google" id="ProtNLM"/>
    </source>
</evidence>
<organism evidence="1">
    <name type="scientific">bioreactor metagenome</name>
    <dbReference type="NCBI Taxonomy" id="1076179"/>
    <lineage>
        <taxon>unclassified sequences</taxon>
        <taxon>metagenomes</taxon>
        <taxon>ecological metagenomes</taxon>
    </lineage>
</organism>
<protein>
    <recommendedName>
        <fullName evidence="2">3',5'-nucleoside bisphosphate phosphatase</fullName>
    </recommendedName>
</protein>
<dbReference type="EMBL" id="VSSQ01066254">
    <property type="protein sequence ID" value="MPN18835.1"/>
    <property type="molecule type" value="Genomic_DNA"/>
</dbReference>